<reference evidence="1 2" key="1">
    <citation type="submission" date="2020-08" db="EMBL/GenBank/DDBJ databases">
        <title>Sequencing the genomes of 1000 actinobacteria strains.</title>
        <authorList>
            <person name="Klenk H.-P."/>
        </authorList>
    </citation>
    <scope>NUCLEOTIDE SEQUENCE [LARGE SCALE GENOMIC DNA]</scope>
    <source>
        <strain evidence="1 2">DSM 17294</strain>
    </source>
</reference>
<comment type="caution">
    <text evidence="1">The sequence shown here is derived from an EMBL/GenBank/DDBJ whole genome shotgun (WGS) entry which is preliminary data.</text>
</comment>
<evidence type="ECO:0000313" key="2">
    <source>
        <dbReference type="Proteomes" id="UP000558997"/>
    </source>
</evidence>
<dbReference type="RefSeq" id="WP_184836993.1">
    <property type="nucleotide sequence ID" value="NZ_BAAAVN010000003.1"/>
</dbReference>
<proteinExistence type="predicted"/>
<dbReference type="Proteomes" id="UP000558997">
    <property type="component" value="Unassembled WGS sequence"/>
</dbReference>
<organism evidence="1 2">
    <name type="scientific">Kribbella solani</name>
    <dbReference type="NCBI Taxonomy" id="236067"/>
    <lineage>
        <taxon>Bacteria</taxon>
        <taxon>Bacillati</taxon>
        <taxon>Actinomycetota</taxon>
        <taxon>Actinomycetes</taxon>
        <taxon>Propionibacteriales</taxon>
        <taxon>Kribbellaceae</taxon>
        <taxon>Kribbella</taxon>
    </lineage>
</organism>
<accession>A0A841DQR4</accession>
<dbReference type="EMBL" id="JACHNF010000001">
    <property type="protein sequence ID" value="MBB5980912.1"/>
    <property type="molecule type" value="Genomic_DNA"/>
</dbReference>
<dbReference type="AlphaFoldDB" id="A0A841DQR4"/>
<name>A0A841DQR4_9ACTN</name>
<protein>
    <submittedName>
        <fullName evidence="1">Uncharacterized protein</fullName>
    </submittedName>
</protein>
<evidence type="ECO:0000313" key="1">
    <source>
        <dbReference type="EMBL" id="MBB5980912.1"/>
    </source>
</evidence>
<sequence>MAVVEAVASAGDFPPIREVWNGIDETWGVLRRGGPVKRPRKLERAQVGWPRPLRELKDLLYEAYLDSGCAESG</sequence>
<gene>
    <name evidence="1" type="ORF">HDA44_004253</name>
</gene>
<keyword evidence="2" id="KW-1185">Reference proteome</keyword>